<feature type="domain" description="HTH asnC-type" evidence="4">
    <location>
        <begin position="1"/>
        <end position="62"/>
    </location>
</feature>
<dbReference type="Gene3D" id="1.10.10.10">
    <property type="entry name" value="Winged helix-like DNA-binding domain superfamily/Winged helix DNA-binding domain"/>
    <property type="match status" value="1"/>
</dbReference>
<dbReference type="SUPFAM" id="SSF54909">
    <property type="entry name" value="Dimeric alpha+beta barrel"/>
    <property type="match status" value="1"/>
</dbReference>
<dbReference type="Pfam" id="PF01037">
    <property type="entry name" value="AsnC_trans_reg"/>
    <property type="match status" value="1"/>
</dbReference>
<dbReference type="PRINTS" id="PR00033">
    <property type="entry name" value="HTHASNC"/>
</dbReference>
<dbReference type="AlphaFoldDB" id="A0A160IL24"/>
<dbReference type="Proteomes" id="UP000076623">
    <property type="component" value="Chromosome"/>
</dbReference>
<dbReference type="GO" id="GO:0043200">
    <property type="term" value="P:response to amino acid"/>
    <property type="evidence" value="ECO:0007669"/>
    <property type="project" value="TreeGrafter"/>
</dbReference>
<dbReference type="PANTHER" id="PTHR30154:SF34">
    <property type="entry name" value="TRANSCRIPTIONAL REGULATOR AZLB"/>
    <property type="match status" value="1"/>
</dbReference>
<reference evidence="5 6" key="1">
    <citation type="submission" date="2016-04" db="EMBL/GenBank/DDBJ databases">
        <title>Complete genome sequence of Fictibacillus phosphorivorans G25-29, a strain toxic to nematodes.</title>
        <authorList>
            <person name="Zheng Z."/>
        </authorList>
    </citation>
    <scope>NUCLEOTIDE SEQUENCE [LARGE SCALE GENOMIC DNA]</scope>
    <source>
        <strain evidence="5 6">G25-29</strain>
    </source>
</reference>
<evidence type="ECO:0000313" key="5">
    <source>
        <dbReference type="EMBL" id="ANC76240.1"/>
    </source>
</evidence>
<keyword evidence="1" id="KW-0805">Transcription regulation</keyword>
<dbReference type="Gene3D" id="3.30.70.920">
    <property type="match status" value="1"/>
</dbReference>
<protein>
    <submittedName>
        <fullName evidence="5">AsnC family transcriptional regulator</fullName>
    </submittedName>
</protein>
<dbReference type="InterPro" id="IPR019888">
    <property type="entry name" value="Tscrpt_reg_AsnC-like"/>
</dbReference>
<dbReference type="RefSeq" id="WP_066392090.1">
    <property type="nucleotide sequence ID" value="NZ_CP015378.1"/>
</dbReference>
<keyword evidence="6" id="KW-1185">Reference proteome</keyword>
<dbReference type="STRING" id="1221500.ABE65_005215"/>
<organism evidence="5 6">
    <name type="scientific">Fictibacillus phosphorivorans</name>
    <dbReference type="NCBI Taxonomy" id="1221500"/>
    <lineage>
        <taxon>Bacteria</taxon>
        <taxon>Bacillati</taxon>
        <taxon>Bacillota</taxon>
        <taxon>Bacilli</taxon>
        <taxon>Bacillales</taxon>
        <taxon>Fictibacillaceae</taxon>
        <taxon>Fictibacillus</taxon>
    </lineage>
</organism>
<dbReference type="PANTHER" id="PTHR30154">
    <property type="entry name" value="LEUCINE-RESPONSIVE REGULATORY PROTEIN"/>
    <property type="match status" value="1"/>
</dbReference>
<dbReference type="InterPro" id="IPR036388">
    <property type="entry name" value="WH-like_DNA-bd_sf"/>
</dbReference>
<dbReference type="InterPro" id="IPR000485">
    <property type="entry name" value="AsnC-type_HTH_dom"/>
</dbReference>
<evidence type="ECO:0000259" key="4">
    <source>
        <dbReference type="PROSITE" id="PS50956"/>
    </source>
</evidence>
<dbReference type="SUPFAM" id="SSF46785">
    <property type="entry name" value="Winged helix' DNA-binding domain"/>
    <property type="match status" value="1"/>
</dbReference>
<gene>
    <name evidence="5" type="ORF">ABE65_005215</name>
</gene>
<evidence type="ECO:0000256" key="2">
    <source>
        <dbReference type="ARBA" id="ARBA00023125"/>
    </source>
</evidence>
<accession>A0A160IL24</accession>
<dbReference type="SMART" id="SM00344">
    <property type="entry name" value="HTH_ASNC"/>
    <property type="match status" value="1"/>
</dbReference>
<dbReference type="KEGG" id="fpn:ABE65_005215"/>
<name>A0A160IL24_9BACL</name>
<dbReference type="Pfam" id="PF13404">
    <property type="entry name" value="HTH_AsnC-type"/>
    <property type="match status" value="1"/>
</dbReference>
<keyword evidence="2" id="KW-0238">DNA-binding</keyword>
<keyword evidence="3" id="KW-0804">Transcription</keyword>
<evidence type="ECO:0000256" key="3">
    <source>
        <dbReference type="ARBA" id="ARBA00023163"/>
    </source>
</evidence>
<dbReference type="GO" id="GO:0005829">
    <property type="term" value="C:cytosol"/>
    <property type="evidence" value="ECO:0007669"/>
    <property type="project" value="TreeGrafter"/>
</dbReference>
<evidence type="ECO:0000256" key="1">
    <source>
        <dbReference type="ARBA" id="ARBA00023015"/>
    </source>
</evidence>
<dbReference type="EMBL" id="CP015378">
    <property type="protein sequence ID" value="ANC76240.1"/>
    <property type="molecule type" value="Genomic_DNA"/>
</dbReference>
<dbReference type="InterPro" id="IPR011008">
    <property type="entry name" value="Dimeric_a/b-barrel"/>
</dbReference>
<proteinExistence type="predicted"/>
<dbReference type="GO" id="GO:0043565">
    <property type="term" value="F:sequence-specific DNA binding"/>
    <property type="evidence" value="ECO:0007669"/>
    <property type="project" value="InterPro"/>
</dbReference>
<sequence>MDAFDRKLIHLLQKNGRMKWADLAAQVGLSAPATAERVNRLMENGVIKEFAARIDAEKVGSELTAFVAVSLERPEHRAPFLARIEELIEVMECHHIAGEDDYLLKIRSRNTKDLDRIISYEVKGLTGVVRTKTTIVMDTTKESIEVPLQPHVFSGE</sequence>
<evidence type="ECO:0000313" key="6">
    <source>
        <dbReference type="Proteomes" id="UP000076623"/>
    </source>
</evidence>
<dbReference type="InterPro" id="IPR036390">
    <property type="entry name" value="WH_DNA-bd_sf"/>
</dbReference>
<dbReference type="PROSITE" id="PS50956">
    <property type="entry name" value="HTH_ASNC_2"/>
    <property type="match status" value="1"/>
</dbReference>
<dbReference type="InterPro" id="IPR019887">
    <property type="entry name" value="Tscrpt_reg_AsnC/Lrp_C"/>
</dbReference>